<keyword evidence="1" id="KW-0472">Membrane</keyword>
<dbReference type="EMBL" id="LAZR01016052">
    <property type="protein sequence ID" value="KKM06193.1"/>
    <property type="molecule type" value="Genomic_DNA"/>
</dbReference>
<accession>A0A0F9K4L1</accession>
<reference evidence="2" key="1">
    <citation type="journal article" date="2015" name="Nature">
        <title>Complex archaea that bridge the gap between prokaryotes and eukaryotes.</title>
        <authorList>
            <person name="Spang A."/>
            <person name="Saw J.H."/>
            <person name="Jorgensen S.L."/>
            <person name="Zaremba-Niedzwiedzka K."/>
            <person name="Martijn J."/>
            <person name="Lind A.E."/>
            <person name="van Eijk R."/>
            <person name="Schleper C."/>
            <person name="Guy L."/>
            <person name="Ettema T.J."/>
        </authorList>
    </citation>
    <scope>NUCLEOTIDE SEQUENCE</scope>
</reference>
<dbReference type="AlphaFoldDB" id="A0A0F9K4L1"/>
<gene>
    <name evidence="2" type="ORF">LCGC14_1746430</name>
</gene>
<proteinExistence type="predicted"/>
<sequence length="177" mass="19404">MINKKSQTIFQLFVWLAIGFVLVIMLALFNFSFNLITGTLQNVTSTNSFANISEGVDATFGQINPAMQRAHHTYAFVTIFMLAISIFITNFLIKVNPVFFVAYIFVVITAVIVSVILSNQYEILMTSSLLGGTISEFTAASWIMLQLPIWTSVVGIIGAVFLFAGIIRDRGSGGSIT</sequence>
<feature type="transmembrane region" description="Helical" evidence="1">
    <location>
        <begin position="74"/>
        <end position="93"/>
    </location>
</feature>
<evidence type="ECO:0000313" key="2">
    <source>
        <dbReference type="EMBL" id="KKM06193.1"/>
    </source>
</evidence>
<keyword evidence="1" id="KW-1133">Transmembrane helix</keyword>
<keyword evidence="1" id="KW-0812">Transmembrane</keyword>
<name>A0A0F9K4L1_9ZZZZ</name>
<evidence type="ECO:0000256" key="1">
    <source>
        <dbReference type="SAM" id="Phobius"/>
    </source>
</evidence>
<comment type="caution">
    <text evidence="2">The sequence shown here is derived from an EMBL/GenBank/DDBJ whole genome shotgun (WGS) entry which is preliminary data.</text>
</comment>
<feature type="transmembrane region" description="Helical" evidence="1">
    <location>
        <begin position="100"/>
        <end position="121"/>
    </location>
</feature>
<feature type="transmembrane region" description="Helical" evidence="1">
    <location>
        <begin position="141"/>
        <end position="167"/>
    </location>
</feature>
<protein>
    <submittedName>
        <fullName evidence="2">Uncharacterized protein</fullName>
    </submittedName>
</protein>
<organism evidence="2">
    <name type="scientific">marine sediment metagenome</name>
    <dbReference type="NCBI Taxonomy" id="412755"/>
    <lineage>
        <taxon>unclassified sequences</taxon>
        <taxon>metagenomes</taxon>
        <taxon>ecological metagenomes</taxon>
    </lineage>
</organism>
<feature type="transmembrane region" description="Helical" evidence="1">
    <location>
        <begin position="12"/>
        <end position="33"/>
    </location>
</feature>